<evidence type="ECO:0000313" key="5">
    <source>
        <dbReference type="Proteomes" id="UP001500212"/>
    </source>
</evidence>
<dbReference type="PIRSF" id="PIRSF009467">
    <property type="entry name" value="Ureas_acces_UreF"/>
    <property type="match status" value="1"/>
</dbReference>
<keyword evidence="1 3" id="KW-0996">Nickel insertion</keyword>
<dbReference type="InterPro" id="IPR002639">
    <property type="entry name" value="UreF"/>
</dbReference>
<gene>
    <name evidence="3" type="primary">ureF</name>
    <name evidence="4" type="ORF">GCM10023195_11080</name>
</gene>
<protein>
    <recommendedName>
        <fullName evidence="3">Urease accessory protein UreF</fullName>
    </recommendedName>
</protein>
<evidence type="ECO:0000256" key="1">
    <source>
        <dbReference type="ARBA" id="ARBA00022988"/>
    </source>
</evidence>
<dbReference type="Proteomes" id="UP001500212">
    <property type="component" value="Unassembled WGS sequence"/>
</dbReference>
<dbReference type="Gene3D" id="1.10.4190.10">
    <property type="entry name" value="Urease accessory protein UreF"/>
    <property type="match status" value="1"/>
</dbReference>
<dbReference type="HAMAP" id="MF_01385">
    <property type="entry name" value="UreF"/>
    <property type="match status" value="1"/>
</dbReference>
<accession>A0ABP8TER6</accession>
<organism evidence="4 5">
    <name type="scientific">Actinoallomurus liliacearum</name>
    <dbReference type="NCBI Taxonomy" id="1080073"/>
    <lineage>
        <taxon>Bacteria</taxon>
        <taxon>Bacillati</taxon>
        <taxon>Actinomycetota</taxon>
        <taxon>Actinomycetes</taxon>
        <taxon>Streptosporangiales</taxon>
        <taxon>Thermomonosporaceae</taxon>
        <taxon>Actinoallomurus</taxon>
    </lineage>
</organism>
<comment type="caution">
    <text evidence="4">The sequence shown here is derived from an EMBL/GenBank/DDBJ whole genome shotgun (WGS) entry which is preliminary data.</text>
</comment>
<evidence type="ECO:0000256" key="2">
    <source>
        <dbReference type="ARBA" id="ARBA00023186"/>
    </source>
</evidence>
<proteinExistence type="inferred from homology"/>
<dbReference type="Pfam" id="PF01730">
    <property type="entry name" value="UreF"/>
    <property type="match status" value="1"/>
</dbReference>
<evidence type="ECO:0000313" key="4">
    <source>
        <dbReference type="EMBL" id="GAA4603362.1"/>
    </source>
</evidence>
<keyword evidence="5" id="KW-1185">Reference proteome</keyword>
<dbReference type="PANTHER" id="PTHR33620">
    <property type="entry name" value="UREASE ACCESSORY PROTEIN F"/>
    <property type="match status" value="1"/>
</dbReference>
<comment type="subunit">
    <text evidence="3">UreD, UreF and UreG form a complex that acts as a GTP-hydrolysis-dependent molecular chaperone, activating the urease apoprotein by helping to assemble the nickel containing metallocenter of UreC. The UreE protein probably delivers the nickel.</text>
</comment>
<comment type="similarity">
    <text evidence="3">Belongs to the UreF family.</text>
</comment>
<reference evidence="5" key="1">
    <citation type="journal article" date="2019" name="Int. J. Syst. Evol. Microbiol.">
        <title>The Global Catalogue of Microorganisms (GCM) 10K type strain sequencing project: providing services to taxonomists for standard genome sequencing and annotation.</title>
        <authorList>
            <consortium name="The Broad Institute Genomics Platform"/>
            <consortium name="The Broad Institute Genome Sequencing Center for Infectious Disease"/>
            <person name="Wu L."/>
            <person name="Ma J."/>
        </authorList>
    </citation>
    <scope>NUCLEOTIDE SEQUENCE [LARGE SCALE GENOMIC DNA]</scope>
    <source>
        <strain evidence="5">JCM 17938</strain>
    </source>
</reference>
<evidence type="ECO:0000256" key="3">
    <source>
        <dbReference type="HAMAP-Rule" id="MF_01385"/>
    </source>
</evidence>
<keyword evidence="2 3" id="KW-0143">Chaperone</keyword>
<dbReference type="EMBL" id="BAABHJ010000002">
    <property type="protein sequence ID" value="GAA4603362.1"/>
    <property type="molecule type" value="Genomic_DNA"/>
</dbReference>
<comment type="subcellular location">
    <subcellularLocation>
        <location evidence="3">Cytoplasm</location>
    </subcellularLocation>
</comment>
<keyword evidence="3" id="KW-0963">Cytoplasm</keyword>
<dbReference type="PANTHER" id="PTHR33620:SF1">
    <property type="entry name" value="UREASE ACCESSORY PROTEIN F"/>
    <property type="match status" value="1"/>
</dbReference>
<comment type="function">
    <text evidence="3">Required for maturation of urease via the functional incorporation of the urease nickel metallocenter.</text>
</comment>
<name>A0ABP8TER6_9ACTN</name>
<sequence>MDAALLLLADSRLPAGGHAHSGGLETAAATGVVHDLATLAAFLRGRLATTGLVMAGLAAAACAYAHECAGSEGDGPPGDAVPVRPGARARTAAWAGWVRLDAEADARTPAPAQRRASRAQGRALLRVARGLWPGSVLDLLTGAAGGPHQPIVLGAAVAAAGGAPVRAAQIAAYGSVTGPASAAVRLLGLDPLGVHRVLAGLTAHVDHVAAEAAESVRVGDLPAVSAPALDVFAELHDRADLRLFES</sequence>
<dbReference type="InterPro" id="IPR038277">
    <property type="entry name" value="UreF_sf"/>
</dbReference>